<evidence type="ECO:0000313" key="2">
    <source>
        <dbReference type="Ensembl" id="ENSCINP00000031119.1"/>
    </source>
</evidence>
<dbReference type="GeneTree" id="ENSGT00530000068617"/>
<dbReference type="AlphaFoldDB" id="H2XN86"/>
<proteinExistence type="predicted"/>
<dbReference type="Proteomes" id="UP000008144">
    <property type="component" value="Chromosome 1"/>
</dbReference>
<dbReference type="InParanoid" id="H2XN86"/>
<feature type="chain" id="PRO_5003578041" evidence="1">
    <location>
        <begin position="18"/>
        <end position="64"/>
    </location>
</feature>
<evidence type="ECO:0000313" key="3">
    <source>
        <dbReference type="Proteomes" id="UP000008144"/>
    </source>
</evidence>
<feature type="signal peptide" evidence="1">
    <location>
        <begin position="1"/>
        <end position="17"/>
    </location>
</feature>
<evidence type="ECO:0000256" key="1">
    <source>
        <dbReference type="SAM" id="SignalP"/>
    </source>
</evidence>
<dbReference type="Ensembl" id="ENSCINT00000036676.1">
    <property type="protein sequence ID" value="ENSCINP00000031119.1"/>
    <property type="gene ID" value="ENSCING00000021224.1"/>
</dbReference>
<reference evidence="2" key="2">
    <citation type="journal article" date="2008" name="Genome Biol.">
        <title>Improved genome assembly and evidence-based global gene model set for the chordate Ciona intestinalis: new insight into intron and operon populations.</title>
        <authorList>
            <person name="Satou Y."/>
            <person name="Mineta K."/>
            <person name="Ogasawara M."/>
            <person name="Sasakura Y."/>
            <person name="Shoguchi E."/>
            <person name="Ueno K."/>
            <person name="Yamada L."/>
            <person name="Matsumoto J."/>
            <person name="Wasserscheid J."/>
            <person name="Dewar K."/>
            <person name="Wiley G.B."/>
            <person name="Macmil S.L."/>
            <person name="Roe B.A."/>
            <person name="Zeller R.W."/>
            <person name="Hastings K.E."/>
            <person name="Lemaire P."/>
            <person name="Lindquist E."/>
            <person name="Endo T."/>
            <person name="Hotta K."/>
            <person name="Inaba K."/>
        </authorList>
    </citation>
    <scope>NUCLEOTIDE SEQUENCE [LARGE SCALE GENOMIC DNA]</scope>
    <source>
        <strain evidence="2">wild type</strain>
    </source>
</reference>
<organism evidence="2 3">
    <name type="scientific">Ciona intestinalis</name>
    <name type="common">Transparent sea squirt</name>
    <name type="synonym">Ascidia intestinalis</name>
    <dbReference type="NCBI Taxonomy" id="7719"/>
    <lineage>
        <taxon>Eukaryota</taxon>
        <taxon>Metazoa</taxon>
        <taxon>Chordata</taxon>
        <taxon>Tunicata</taxon>
        <taxon>Ascidiacea</taxon>
        <taxon>Phlebobranchia</taxon>
        <taxon>Cionidae</taxon>
        <taxon>Ciona</taxon>
    </lineage>
</organism>
<dbReference type="HOGENOM" id="CLU_2960008_0_0_1"/>
<accession>H2XN86</accession>
<sequence length="64" mass="7334">KQLILLLAFCLIQSGSATWPQPTPEPPSIWLITGRRRRRWNQEPISSSIEEEDALMNDLLNESS</sequence>
<keyword evidence="1" id="KW-0732">Signal</keyword>
<keyword evidence="3" id="KW-1185">Reference proteome</keyword>
<protein>
    <submittedName>
        <fullName evidence="2">Uncharacterized protein</fullName>
    </submittedName>
</protein>
<reference evidence="2" key="3">
    <citation type="submission" date="2025-08" db="UniProtKB">
        <authorList>
            <consortium name="Ensembl"/>
        </authorList>
    </citation>
    <scope>IDENTIFICATION</scope>
</reference>
<reference evidence="3" key="1">
    <citation type="journal article" date="2002" name="Science">
        <title>The draft genome of Ciona intestinalis: insights into chordate and vertebrate origins.</title>
        <authorList>
            <person name="Dehal P."/>
            <person name="Satou Y."/>
            <person name="Campbell R.K."/>
            <person name="Chapman J."/>
            <person name="Degnan B."/>
            <person name="De Tomaso A."/>
            <person name="Davidson B."/>
            <person name="Di Gregorio A."/>
            <person name="Gelpke M."/>
            <person name="Goodstein D.M."/>
            <person name="Harafuji N."/>
            <person name="Hastings K.E."/>
            <person name="Ho I."/>
            <person name="Hotta K."/>
            <person name="Huang W."/>
            <person name="Kawashima T."/>
            <person name="Lemaire P."/>
            <person name="Martinez D."/>
            <person name="Meinertzhagen I.A."/>
            <person name="Necula S."/>
            <person name="Nonaka M."/>
            <person name="Putnam N."/>
            <person name="Rash S."/>
            <person name="Saiga H."/>
            <person name="Satake M."/>
            <person name="Terry A."/>
            <person name="Yamada L."/>
            <person name="Wang H.G."/>
            <person name="Awazu S."/>
            <person name="Azumi K."/>
            <person name="Boore J."/>
            <person name="Branno M."/>
            <person name="Chin-Bow S."/>
            <person name="DeSantis R."/>
            <person name="Doyle S."/>
            <person name="Francino P."/>
            <person name="Keys D.N."/>
            <person name="Haga S."/>
            <person name="Hayashi H."/>
            <person name="Hino K."/>
            <person name="Imai K.S."/>
            <person name="Inaba K."/>
            <person name="Kano S."/>
            <person name="Kobayashi K."/>
            <person name="Kobayashi M."/>
            <person name="Lee B.I."/>
            <person name="Makabe K.W."/>
            <person name="Manohar C."/>
            <person name="Matassi G."/>
            <person name="Medina M."/>
            <person name="Mochizuki Y."/>
            <person name="Mount S."/>
            <person name="Morishita T."/>
            <person name="Miura S."/>
            <person name="Nakayama A."/>
            <person name="Nishizaka S."/>
            <person name="Nomoto H."/>
            <person name="Ohta F."/>
            <person name="Oishi K."/>
            <person name="Rigoutsos I."/>
            <person name="Sano M."/>
            <person name="Sasaki A."/>
            <person name="Sasakura Y."/>
            <person name="Shoguchi E."/>
            <person name="Shin-i T."/>
            <person name="Spagnuolo A."/>
            <person name="Stainier D."/>
            <person name="Suzuki M.M."/>
            <person name="Tassy O."/>
            <person name="Takatori N."/>
            <person name="Tokuoka M."/>
            <person name="Yagi K."/>
            <person name="Yoshizaki F."/>
            <person name="Wada S."/>
            <person name="Zhang C."/>
            <person name="Hyatt P.D."/>
            <person name="Larimer F."/>
            <person name="Detter C."/>
            <person name="Doggett N."/>
            <person name="Glavina T."/>
            <person name="Hawkins T."/>
            <person name="Richardson P."/>
            <person name="Lucas S."/>
            <person name="Kohara Y."/>
            <person name="Levine M."/>
            <person name="Satoh N."/>
            <person name="Rokhsar D.S."/>
        </authorList>
    </citation>
    <scope>NUCLEOTIDE SEQUENCE [LARGE SCALE GENOMIC DNA]</scope>
</reference>
<reference evidence="2" key="4">
    <citation type="submission" date="2025-09" db="UniProtKB">
        <authorList>
            <consortium name="Ensembl"/>
        </authorList>
    </citation>
    <scope>IDENTIFICATION</scope>
</reference>
<name>H2XN86_CIOIN</name>
<dbReference type="EMBL" id="EAAA01000104">
    <property type="status" value="NOT_ANNOTATED_CDS"/>
    <property type="molecule type" value="Genomic_DNA"/>
</dbReference>